<feature type="region of interest" description="Disordered" evidence="1">
    <location>
        <begin position="186"/>
        <end position="212"/>
    </location>
</feature>
<dbReference type="InterPro" id="IPR040213">
    <property type="entry name" value="GIR2-like"/>
</dbReference>
<evidence type="ECO:0000256" key="1">
    <source>
        <dbReference type="SAM" id="MobiDB-lite"/>
    </source>
</evidence>
<dbReference type="AlphaFoldDB" id="A0A3N4LZS8"/>
<dbReference type="STRING" id="1051890.A0A3N4LZS8"/>
<evidence type="ECO:0000313" key="4">
    <source>
        <dbReference type="Proteomes" id="UP000267821"/>
    </source>
</evidence>
<feature type="region of interest" description="Disordered" evidence="1">
    <location>
        <begin position="35"/>
        <end position="61"/>
    </location>
</feature>
<protein>
    <submittedName>
        <fullName evidence="3">RWD-domain-containing protein</fullName>
    </submittedName>
</protein>
<name>A0A3N4LZS8_9PEZI</name>
<dbReference type="FunCoup" id="A0A3N4LZS8">
    <property type="interactions" value="780"/>
</dbReference>
<dbReference type="SMART" id="SM00591">
    <property type="entry name" value="RWD"/>
    <property type="match status" value="1"/>
</dbReference>
<keyword evidence="4" id="KW-1185">Reference proteome</keyword>
<dbReference type="EMBL" id="ML121529">
    <property type="protein sequence ID" value="RPB28426.1"/>
    <property type="molecule type" value="Genomic_DNA"/>
</dbReference>
<dbReference type="Pfam" id="PF05773">
    <property type="entry name" value="RWD"/>
    <property type="match status" value="1"/>
</dbReference>
<organism evidence="3 4">
    <name type="scientific">Terfezia boudieri ATCC MYA-4762</name>
    <dbReference type="NCBI Taxonomy" id="1051890"/>
    <lineage>
        <taxon>Eukaryota</taxon>
        <taxon>Fungi</taxon>
        <taxon>Dikarya</taxon>
        <taxon>Ascomycota</taxon>
        <taxon>Pezizomycotina</taxon>
        <taxon>Pezizomycetes</taxon>
        <taxon>Pezizales</taxon>
        <taxon>Pezizaceae</taxon>
        <taxon>Terfezia</taxon>
    </lineage>
</organism>
<dbReference type="CDD" id="cd23823">
    <property type="entry name" value="RWD_GCN2"/>
    <property type="match status" value="1"/>
</dbReference>
<dbReference type="PANTHER" id="PTHR12292">
    <property type="entry name" value="RWD DOMAIN-CONTAINING PROTEIN"/>
    <property type="match status" value="1"/>
</dbReference>
<gene>
    <name evidence="3" type="ORF">L211DRAFT_833395</name>
</gene>
<sequence length="255" mass="28549">MPNEEQEQEIEVLQSIYPDELTIIDDESIRIRIPLETPPGFELPGANGDTDEGDDADEPTPPTLLLTVKYPSTYPDAAPDLDLSLDPSCPRGVFDFPSDRDSILTDLPSTIGENLGMAMVFTLVTTIKDAAEQLIQARVDAIEKAREDVIRQEEEKEMAKFKGTPVTRETFMAWREKFRAEMEELKRKREKDREDEDKAKRGNAAQAVAAAEAMKKRMTGKQLYQSGTVGKDDDIEVDGEEVDLAKLKLEEGEAK</sequence>
<dbReference type="InParanoid" id="A0A3N4LZS8"/>
<dbReference type="PROSITE" id="PS50908">
    <property type="entry name" value="RWD"/>
    <property type="match status" value="1"/>
</dbReference>
<proteinExistence type="predicted"/>
<evidence type="ECO:0000259" key="2">
    <source>
        <dbReference type="PROSITE" id="PS50908"/>
    </source>
</evidence>
<dbReference type="InterPro" id="IPR016135">
    <property type="entry name" value="UBQ-conjugating_enzyme/RWD"/>
</dbReference>
<reference evidence="3 4" key="1">
    <citation type="journal article" date="2018" name="Nat. Ecol. Evol.">
        <title>Pezizomycetes genomes reveal the molecular basis of ectomycorrhizal truffle lifestyle.</title>
        <authorList>
            <person name="Murat C."/>
            <person name="Payen T."/>
            <person name="Noel B."/>
            <person name="Kuo A."/>
            <person name="Morin E."/>
            <person name="Chen J."/>
            <person name="Kohler A."/>
            <person name="Krizsan K."/>
            <person name="Balestrini R."/>
            <person name="Da Silva C."/>
            <person name="Montanini B."/>
            <person name="Hainaut M."/>
            <person name="Levati E."/>
            <person name="Barry K.W."/>
            <person name="Belfiori B."/>
            <person name="Cichocki N."/>
            <person name="Clum A."/>
            <person name="Dockter R.B."/>
            <person name="Fauchery L."/>
            <person name="Guy J."/>
            <person name="Iotti M."/>
            <person name="Le Tacon F."/>
            <person name="Lindquist E.A."/>
            <person name="Lipzen A."/>
            <person name="Malagnac F."/>
            <person name="Mello A."/>
            <person name="Molinier V."/>
            <person name="Miyauchi S."/>
            <person name="Poulain J."/>
            <person name="Riccioni C."/>
            <person name="Rubini A."/>
            <person name="Sitrit Y."/>
            <person name="Splivallo R."/>
            <person name="Traeger S."/>
            <person name="Wang M."/>
            <person name="Zifcakova L."/>
            <person name="Wipf D."/>
            <person name="Zambonelli A."/>
            <person name="Paolocci F."/>
            <person name="Nowrousian M."/>
            <person name="Ottonello S."/>
            <person name="Baldrian P."/>
            <person name="Spatafora J.W."/>
            <person name="Henrissat B."/>
            <person name="Nagy L.G."/>
            <person name="Aury J.M."/>
            <person name="Wincker P."/>
            <person name="Grigoriev I.V."/>
            <person name="Bonfante P."/>
            <person name="Martin F.M."/>
        </authorList>
    </citation>
    <scope>NUCLEOTIDE SEQUENCE [LARGE SCALE GENOMIC DNA]</scope>
    <source>
        <strain evidence="3 4">ATCC MYA-4762</strain>
    </source>
</reference>
<dbReference type="InterPro" id="IPR006575">
    <property type="entry name" value="RWD_dom"/>
</dbReference>
<dbReference type="SUPFAM" id="SSF54495">
    <property type="entry name" value="UBC-like"/>
    <property type="match status" value="1"/>
</dbReference>
<dbReference type="OrthoDB" id="277175at2759"/>
<feature type="compositionally biased region" description="Acidic residues" evidence="1">
    <location>
        <begin position="49"/>
        <end position="58"/>
    </location>
</feature>
<feature type="domain" description="RWD" evidence="2">
    <location>
        <begin position="8"/>
        <end position="134"/>
    </location>
</feature>
<dbReference type="Proteomes" id="UP000267821">
    <property type="component" value="Unassembled WGS sequence"/>
</dbReference>
<evidence type="ECO:0000313" key="3">
    <source>
        <dbReference type="EMBL" id="RPB28426.1"/>
    </source>
</evidence>
<feature type="compositionally biased region" description="Low complexity" evidence="1">
    <location>
        <begin position="202"/>
        <end position="212"/>
    </location>
</feature>
<accession>A0A3N4LZS8</accession>
<dbReference type="Gene3D" id="3.10.110.10">
    <property type="entry name" value="Ubiquitin Conjugating Enzyme"/>
    <property type="match status" value="1"/>
</dbReference>